<keyword evidence="2" id="KW-1185">Reference proteome</keyword>
<organism evidence="1 2">
    <name type="scientific">Parthenolecanium corni</name>
    <dbReference type="NCBI Taxonomy" id="536013"/>
    <lineage>
        <taxon>Eukaryota</taxon>
        <taxon>Metazoa</taxon>
        <taxon>Ecdysozoa</taxon>
        <taxon>Arthropoda</taxon>
        <taxon>Hexapoda</taxon>
        <taxon>Insecta</taxon>
        <taxon>Pterygota</taxon>
        <taxon>Neoptera</taxon>
        <taxon>Paraneoptera</taxon>
        <taxon>Hemiptera</taxon>
        <taxon>Sternorrhyncha</taxon>
        <taxon>Coccoidea</taxon>
        <taxon>Coccidae</taxon>
        <taxon>Parthenolecanium</taxon>
    </lineage>
</organism>
<name>A0AAN9T6T8_9HEMI</name>
<comment type="caution">
    <text evidence="1">The sequence shown here is derived from an EMBL/GenBank/DDBJ whole genome shotgun (WGS) entry which is preliminary data.</text>
</comment>
<protein>
    <submittedName>
        <fullName evidence="1">Uncharacterized protein</fullName>
    </submittedName>
</protein>
<dbReference type="Proteomes" id="UP001367676">
    <property type="component" value="Unassembled WGS sequence"/>
</dbReference>
<evidence type="ECO:0000313" key="1">
    <source>
        <dbReference type="EMBL" id="KAK7573635.1"/>
    </source>
</evidence>
<reference evidence="1 2" key="1">
    <citation type="submission" date="2024-03" db="EMBL/GenBank/DDBJ databases">
        <title>Adaptation during the transition from Ophiocordyceps entomopathogen to insect associate is accompanied by gene loss and intensified selection.</title>
        <authorList>
            <person name="Ward C.M."/>
            <person name="Onetto C.A."/>
            <person name="Borneman A.R."/>
        </authorList>
    </citation>
    <scope>NUCLEOTIDE SEQUENCE [LARGE SCALE GENOMIC DNA]</scope>
    <source>
        <strain evidence="1">AWRI1</strain>
        <tissue evidence="1">Single Adult Female</tissue>
    </source>
</reference>
<sequence length="118" mass="12879">MAGNSKTNPPKNVGYNKLSSHDEYLLDEKNGNVVPGSQKNVKDKFDIIDLNSTSDFEEELTEDSDYVLNSQRNFCSLQNGAVIIAKASQVQCGEIACAELQNGTKSSNVITFTKTNTV</sequence>
<accession>A0AAN9T6T8</accession>
<proteinExistence type="predicted"/>
<evidence type="ECO:0000313" key="2">
    <source>
        <dbReference type="Proteomes" id="UP001367676"/>
    </source>
</evidence>
<dbReference type="EMBL" id="JBBCAQ010000037">
    <property type="protein sequence ID" value="KAK7573635.1"/>
    <property type="molecule type" value="Genomic_DNA"/>
</dbReference>
<gene>
    <name evidence="1" type="ORF">V9T40_010826</name>
</gene>
<dbReference type="AlphaFoldDB" id="A0AAN9T6T8"/>